<evidence type="ECO:0008006" key="4">
    <source>
        <dbReference type="Google" id="ProtNLM"/>
    </source>
</evidence>
<feature type="transmembrane region" description="Helical" evidence="1">
    <location>
        <begin position="31"/>
        <end position="53"/>
    </location>
</feature>
<proteinExistence type="predicted"/>
<comment type="caution">
    <text evidence="2">The sequence shown here is derived from an EMBL/GenBank/DDBJ whole genome shotgun (WGS) entry which is preliminary data.</text>
</comment>
<reference evidence="2 3" key="1">
    <citation type="submission" date="2020-05" db="EMBL/GenBank/DDBJ databases">
        <title>Aquincola sp. isolate from soil.</title>
        <authorList>
            <person name="Han J."/>
            <person name="Kim D.-U."/>
        </authorList>
    </citation>
    <scope>NUCLEOTIDE SEQUENCE [LARGE SCALE GENOMIC DNA]</scope>
    <source>
        <strain evidence="2 3">S2</strain>
    </source>
</reference>
<evidence type="ECO:0000313" key="3">
    <source>
        <dbReference type="Proteomes" id="UP000737171"/>
    </source>
</evidence>
<keyword evidence="3" id="KW-1185">Reference proteome</keyword>
<feature type="transmembrane region" description="Helical" evidence="1">
    <location>
        <begin position="104"/>
        <end position="123"/>
    </location>
</feature>
<dbReference type="Proteomes" id="UP000737171">
    <property type="component" value="Unassembled WGS sequence"/>
</dbReference>
<evidence type="ECO:0000256" key="1">
    <source>
        <dbReference type="SAM" id="Phobius"/>
    </source>
</evidence>
<dbReference type="InterPro" id="IPR058965">
    <property type="entry name" value="SOI/HabA-like"/>
</dbReference>
<feature type="transmembrane region" description="Helical" evidence="1">
    <location>
        <begin position="60"/>
        <end position="84"/>
    </location>
</feature>
<gene>
    <name evidence="2" type="ORF">HLB44_17350</name>
</gene>
<dbReference type="Pfam" id="PF26512">
    <property type="entry name" value="SOI"/>
    <property type="match status" value="1"/>
</dbReference>
<keyword evidence="1" id="KW-1133">Transmembrane helix</keyword>
<protein>
    <recommendedName>
        <fullName evidence="4">DUF350 domain-containing protein</fullName>
    </recommendedName>
</protein>
<sequence length="125" mass="12734">MLLIGLLCGAPFGRAINRQAPAHIVNAWRVAHASLPAGGLLMLVVGAVLTPLAGGDAVKWLIALSLIVSSYAFCVSLPLAAIVGQRGLTPDGPWSGKLVYAGNLLGAATSLLAVFALIYAAFVSL</sequence>
<dbReference type="RefSeq" id="WP_173124784.1">
    <property type="nucleotide sequence ID" value="NZ_JABRWJ010000005.1"/>
</dbReference>
<evidence type="ECO:0000313" key="2">
    <source>
        <dbReference type="EMBL" id="NRF68761.1"/>
    </source>
</evidence>
<keyword evidence="1" id="KW-0812">Transmembrane</keyword>
<keyword evidence="1" id="KW-0472">Membrane</keyword>
<accession>A0ABX2EJK0</accession>
<name>A0ABX2EJK0_9BURK</name>
<organism evidence="2 3">
    <name type="scientific">Pseudaquabacterium terrae</name>
    <dbReference type="NCBI Taxonomy" id="2732868"/>
    <lineage>
        <taxon>Bacteria</taxon>
        <taxon>Pseudomonadati</taxon>
        <taxon>Pseudomonadota</taxon>
        <taxon>Betaproteobacteria</taxon>
        <taxon>Burkholderiales</taxon>
        <taxon>Sphaerotilaceae</taxon>
        <taxon>Pseudaquabacterium</taxon>
    </lineage>
</organism>
<dbReference type="EMBL" id="JABRWJ010000005">
    <property type="protein sequence ID" value="NRF68761.1"/>
    <property type="molecule type" value="Genomic_DNA"/>
</dbReference>